<gene>
    <name evidence="3" type="ORF">CASFOL_019232</name>
</gene>
<evidence type="ECO:0008006" key="5">
    <source>
        <dbReference type="Google" id="ProtNLM"/>
    </source>
</evidence>
<sequence>MASVNHSALTPLKTKLAHAFAKALRLRVQNNTKQKQITKKDPKSNKNTKISSYFPTFLAKLFASISTVKAAYAQLQSAQSPYDADEIQSSDQTIVSELKTISELKNRYYANQALDDTTSSLLSSEIQELNSLLITYRITTKKLDSQLKLKDSEITFLKEKLAEADNDLLETRLLSTQGSGLSPTQFIEYFRQARKSTRSFVYLLMKEMEFAGWDLELAADSIQPGIKSNHICYAFESFVYREMFDGFNYPNFSIQTEHKSKSKSKSKCSGSSFCRDKYLRLMRPRMEKSIFGNLDQRSLVSGSGDYFPETPFLSAFGEMAKHIWQLHCLASSFSNEVSIFQVCRKSRFSEVYMESLNDEALMVSPDAVVRVAFTVVPGFRIGKTVLQCQVYLQ</sequence>
<evidence type="ECO:0000313" key="3">
    <source>
        <dbReference type="EMBL" id="KAL3636933.1"/>
    </source>
</evidence>
<dbReference type="InterPro" id="IPR056813">
    <property type="entry name" value="GIL1_IRKI_C"/>
</dbReference>
<dbReference type="EMBL" id="JAVIJP010000026">
    <property type="protein sequence ID" value="KAL3636933.1"/>
    <property type="molecule type" value="Genomic_DNA"/>
</dbReference>
<proteinExistence type="predicted"/>
<keyword evidence="4" id="KW-1185">Reference proteome</keyword>
<evidence type="ECO:0000313" key="4">
    <source>
        <dbReference type="Proteomes" id="UP001632038"/>
    </source>
</evidence>
<dbReference type="Proteomes" id="UP001632038">
    <property type="component" value="Unassembled WGS sequence"/>
</dbReference>
<dbReference type="InterPro" id="IPR006943">
    <property type="entry name" value="DUF641_pln"/>
</dbReference>
<comment type="caution">
    <text evidence="3">The sequence shown here is derived from an EMBL/GenBank/DDBJ whole genome shotgun (WGS) entry which is preliminary data.</text>
</comment>
<dbReference type="PANTHER" id="PTHR31161">
    <property type="entry name" value="PROTEIN GRAVITROPIC IN THE LIGHT 1"/>
    <property type="match status" value="1"/>
</dbReference>
<reference evidence="4" key="1">
    <citation type="journal article" date="2024" name="IScience">
        <title>Strigolactones Initiate the Formation of Haustorium-like Structures in Castilleja.</title>
        <authorList>
            <person name="Buerger M."/>
            <person name="Peterson D."/>
            <person name="Chory J."/>
        </authorList>
    </citation>
    <scope>NUCLEOTIDE SEQUENCE [LARGE SCALE GENOMIC DNA]</scope>
</reference>
<dbReference type="Pfam" id="PF24994">
    <property type="entry name" value="GIL1_IRKI_C"/>
    <property type="match status" value="1"/>
</dbReference>
<feature type="domain" description="GIL1/IRKI C-terminal" evidence="2">
    <location>
        <begin position="339"/>
        <end position="391"/>
    </location>
</feature>
<dbReference type="InterPro" id="IPR040225">
    <property type="entry name" value="GIL1-like"/>
</dbReference>
<accession>A0ABD3D4H4</accession>
<protein>
    <recommendedName>
        <fullName evidence="5">DUF641 domain-containing protein</fullName>
    </recommendedName>
</protein>
<dbReference type="AlphaFoldDB" id="A0ABD3D4H4"/>
<feature type="domain" description="DUF641" evidence="1">
    <location>
        <begin position="56"/>
        <end position="166"/>
    </location>
</feature>
<evidence type="ECO:0000259" key="1">
    <source>
        <dbReference type="Pfam" id="PF04859"/>
    </source>
</evidence>
<organism evidence="3 4">
    <name type="scientific">Castilleja foliolosa</name>
    <dbReference type="NCBI Taxonomy" id="1961234"/>
    <lineage>
        <taxon>Eukaryota</taxon>
        <taxon>Viridiplantae</taxon>
        <taxon>Streptophyta</taxon>
        <taxon>Embryophyta</taxon>
        <taxon>Tracheophyta</taxon>
        <taxon>Spermatophyta</taxon>
        <taxon>Magnoliopsida</taxon>
        <taxon>eudicotyledons</taxon>
        <taxon>Gunneridae</taxon>
        <taxon>Pentapetalae</taxon>
        <taxon>asterids</taxon>
        <taxon>lamiids</taxon>
        <taxon>Lamiales</taxon>
        <taxon>Orobanchaceae</taxon>
        <taxon>Pedicularideae</taxon>
        <taxon>Castillejinae</taxon>
        <taxon>Castilleja</taxon>
    </lineage>
</organism>
<evidence type="ECO:0000259" key="2">
    <source>
        <dbReference type="Pfam" id="PF24994"/>
    </source>
</evidence>
<name>A0ABD3D4H4_9LAMI</name>
<dbReference type="Pfam" id="PF04859">
    <property type="entry name" value="DUF641"/>
    <property type="match status" value="1"/>
</dbReference>